<dbReference type="RefSeq" id="WP_149099557.1">
    <property type="nucleotide sequence ID" value="NZ_BMMG01000005.1"/>
</dbReference>
<dbReference type="OrthoDB" id="621906at2"/>
<dbReference type="EMBL" id="JBGOGF010000004">
    <property type="protein sequence ID" value="MFA1771320.1"/>
    <property type="molecule type" value="Genomic_DNA"/>
</dbReference>
<evidence type="ECO:0000256" key="1">
    <source>
        <dbReference type="SAM" id="Phobius"/>
    </source>
</evidence>
<protein>
    <submittedName>
        <fullName evidence="2">Uncharacterized protein</fullName>
    </submittedName>
</protein>
<keyword evidence="1" id="KW-0472">Membrane</keyword>
<accession>A0A5M8QCI1</accession>
<dbReference type="Proteomes" id="UP000323866">
    <property type="component" value="Unassembled WGS sequence"/>
</dbReference>
<reference evidence="2 4" key="1">
    <citation type="submission" date="2019-07" db="EMBL/GenBank/DDBJ databases">
        <authorList>
            <person name="Qu J.-H."/>
        </authorList>
    </citation>
    <scope>NUCLEOTIDE SEQUENCE [LARGE SCALE GENOMIC DNA]</scope>
    <source>
        <strain evidence="2 4">MDT1-10-3</strain>
    </source>
</reference>
<evidence type="ECO:0000313" key="2">
    <source>
        <dbReference type="EMBL" id="KAA6432526.1"/>
    </source>
</evidence>
<evidence type="ECO:0000313" key="3">
    <source>
        <dbReference type="EMBL" id="MFA1771320.1"/>
    </source>
</evidence>
<name>A0A5M8QCI1_9BACT</name>
<reference evidence="2 4" key="2">
    <citation type="submission" date="2019-09" db="EMBL/GenBank/DDBJ databases">
        <title>A bacterium isolated from glacier soil.</title>
        <authorList>
            <person name="Liu Q."/>
        </authorList>
    </citation>
    <scope>NUCLEOTIDE SEQUENCE [LARGE SCALE GENOMIC DNA]</scope>
    <source>
        <strain evidence="2 4">MDT1-10-3</strain>
    </source>
</reference>
<feature type="transmembrane region" description="Helical" evidence="1">
    <location>
        <begin position="160"/>
        <end position="182"/>
    </location>
</feature>
<keyword evidence="1" id="KW-0812">Transmembrane</keyword>
<keyword evidence="5" id="KW-1185">Reference proteome</keyword>
<evidence type="ECO:0000313" key="4">
    <source>
        <dbReference type="Proteomes" id="UP000323866"/>
    </source>
</evidence>
<evidence type="ECO:0000313" key="5">
    <source>
        <dbReference type="Proteomes" id="UP001570846"/>
    </source>
</evidence>
<sequence>MKAFNHSPSWFLGVFRFSEVKQAISWLVLLAFLPLATGCNYYRLKQEKELSAEKVASLPNYKRFILHQGTNAWELTGLTVQENTLTGKVKSVPEDLLSFVNVKPNSSIRYKNQSKGVALHVVHLHVNEMALANEQVVIPVSSLKRIDIADKDTGATVASYVLGGIGGLAVAFALVAVIATLLKSSCPFVYVKNGNSYQFVGETYGGAIFSPLERDDYMPLPLSAAQESKVQVKITNELKERQYTNLAQLLVVQHAPHVKVLLDQQGKAHALQEILPPVSAVATGGADFTPELQAQDSAVWSASNHQVNLNSLVLRFPKPAGAKEAKLVLHAQNTLWMDYLYGEFTKQFGGIYNRWAEKQKDVPAAELYRWQQEQGIPLLVEVNTPTGWQVVEKIPPVGPLAGRDLVIPLPAHHAQEQVQVRLSCGFMFWQIDQAGMDFTSLLPLEVQKIAAASAFEGSGQNMRPLLVATDQVYLRQFNVGDAVELTFALPQKPKDQVQTAFLHTRGYYEHIREYTGLPNLVSLRAFEKPGHFIEFSRQKYVQFAQENNYQSFMTAHAQ</sequence>
<feature type="transmembrane region" description="Helical" evidence="1">
    <location>
        <begin position="23"/>
        <end position="42"/>
    </location>
</feature>
<gene>
    <name evidence="3" type="ORF">ACD591_08465</name>
    <name evidence="2" type="ORF">FOE74_15640</name>
</gene>
<proteinExistence type="predicted"/>
<keyword evidence="1" id="KW-1133">Transmembrane helix</keyword>
<dbReference type="AlphaFoldDB" id="A0A5M8QCI1"/>
<comment type="caution">
    <text evidence="2">The sequence shown here is derived from an EMBL/GenBank/DDBJ whole genome shotgun (WGS) entry which is preliminary data.</text>
</comment>
<dbReference type="EMBL" id="VKKZ01000022">
    <property type="protein sequence ID" value="KAA6432526.1"/>
    <property type="molecule type" value="Genomic_DNA"/>
</dbReference>
<dbReference type="Proteomes" id="UP001570846">
    <property type="component" value="Unassembled WGS sequence"/>
</dbReference>
<reference evidence="3 5" key="3">
    <citation type="submission" date="2024-08" db="EMBL/GenBank/DDBJ databases">
        <authorList>
            <person name="Wei W."/>
        </authorList>
    </citation>
    <scope>NUCLEOTIDE SEQUENCE [LARGE SCALE GENOMIC DNA]</scope>
    <source>
        <strain evidence="3 5">XU2</strain>
    </source>
</reference>
<organism evidence="2 4">
    <name type="scientific">Rufibacter glacialis</name>
    <dbReference type="NCBI Taxonomy" id="1259555"/>
    <lineage>
        <taxon>Bacteria</taxon>
        <taxon>Pseudomonadati</taxon>
        <taxon>Bacteroidota</taxon>
        <taxon>Cytophagia</taxon>
        <taxon>Cytophagales</taxon>
        <taxon>Hymenobacteraceae</taxon>
        <taxon>Rufibacter</taxon>
    </lineage>
</organism>